<evidence type="ECO:0000313" key="2">
    <source>
        <dbReference type="Proteomes" id="UP001595377"/>
    </source>
</evidence>
<dbReference type="EMBL" id="JBHRSP010000001">
    <property type="protein sequence ID" value="MFC3071528.1"/>
    <property type="molecule type" value="Genomic_DNA"/>
</dbReference>
<accession>A0ABV7DB74</accession>
<gene>
    <name evidence="1" type="ORF">ACFOHH_00240</name>
</gene>
<protein>
    <submittedName>
        <fullName evidence="1">Uncharacterized protein</fullName>
    </submittedName>
</protein>
<comment type="caution">
    <text evidence="1">The sequence shown here is derived from an EMBL/GenBank/DDBJ whole genome shotgun (WGS) entry which is preliminary data.</text>
</comment>
<sequence length="68" mass="7810">MASAIPLTRADMKRLADYAKREGVKAEVQIDDFIFRVSADHPPAKVDGSEESELDRELMEFDRKHGYR</sequence>
<name>A0ABV7DB74_9HYPH</name>
<keyword evidence="2" id="KW-1185">Reference proteome</keyword>
<organism evidence="1 2">
    <name type="scientific">Shinella pollutisoli</name>
    <dbReference type="NCBI Taxonomy" id="2250594"/>
    <lineage>
        <taxon>Bacteria</taxon>
        <taxon>Pseudomonadati</taxon>
        <taxon>Pseudomonadota</taxon>
        <taxon>Alphaproteobacteria</taxon>
        <taxon>Hyphomicrobiales</taxon>
        <taxon>Rhizobiaceae</taxon>
        <taxon>Shinella</taxon>
    </lineage>
</organism>
<proteinExistence type="predicted"/>
<reference evidence="2" key="1">
    <citation type="journal article" date="2019" name="Int. J. Syst. Evol. Microbiol.">
        <title>The Global Catalogue of Microorganisms (GCM) 10K type strain sequencing project: providing services to taxonomists for standard genome sequencing and annotation.</title>
        <authorList>
            <consortium name="The Broad Institute Genomics Platform"/>
            <consortium name="The Broad Institute Genome Sequencing Center for Infectious Disease"/>
            <person name="Wu L."/>
            <person name="Ma J."/>
        </authorList>
    </citation>
    <scope>NUCLEOTIDE SEQUENCE [LARGE SCALE GENOMIC DNA]</scope>
    <source>
        <strain evidence="2">KCTC 52677</strain>
    </source>
</reference>
<evidence type="ECO:0000313" key="1">
    <source>
        <dbReference type="EMBL" id="MFC3071528.1"/>
    </source>
</evidence>
<dbReference type="Proteomes" id="UP001595377">
    <property type="component" value="Unassembled WGS sequence"/>
</dbReference>
<dbReference type="RefSeq" id="WP_257316042.1">
    <property type="nucleotide sequence ID" value="NZ_JANFDG010000016.1"/>
</dbReference>